<feature type="chain" id="PRO_5011538000" evidence="1">
    <location>
        <begin position="20"/>
        <end position="186"/>
    </location>
</feature>
<accession>A0A1I2EG22</accession>
<evidence type="ECO:0000313" key="2">
    <source>
        <dbReference type="EMBL" id="SFE91418.1"/>
    </source>
</evidence>
<sequence length="186" mass="20250">MQRPVFISTVLLALSLSIAAPQVVSGNGWGHGNGHGNGWGHGNGHHNNGNFKKIAVPNPEAPDFGAIFNWGLKLRNIDELFLIAGHGAHDSNGQIMYPGDAVGQTQYILDHFDEYLDDAGYERKDIIRIEFTMTTDVSDAEFNAILGLFADYFAPVNIKPAAGTLRIVDALAIPGMLVEYEIWCAK</sequence>
<gene>
    <name evidence="2" type="ORF">SAMN02745121_06064</name>
</gene>
<dbReference type="SUPFAM" id="SSF55298">
    <property type="entry name" value="YjgF-like"/>
    <property type="match status" value="1"/>
</dbReference>
<evidence type="ECO:0000256" key="1">
    <source>
        <dbReference type="SAM" id="SignalP"/>
    </source>
</evidence>
<dbReference type="Proteomes" id="UP000199400">
    <property type="component" value="Unassembled WGS sequence"/>
</dbReference>
<name>A0A1I2EG22_9BACT</name>
<organism evidence="2 3">
    <name type="scientific">Nannocystis exedens</name>
    <dbReference type="NCBI Taxonomy" id="54"/>
    <lineage>
        <taxon>Bacteria</taxon>
        <taxon>Pseudomonadati</taxon>
        <taxon>Myxococcota</taxon>
        <taxon>Polyangia</taxon>
        <taxon>Nannocystales</taxon>
        <taxon>Nannocystaceae</taxon>
        <taxon>Nannocystis</taxon>
    </lineage>
</organism>
<evidence type="ECO:0000313" key="3">
    <source>
        <dbReference type="Proteomes" id="UP000199400"/>
    </source>
</evidence>
<dbReference type="AlphaFoldDB" id="A0A1I2EG22"/>
<dbReference type="STRING" id="54.SAMN02745121_06064"/>
<protein>
    <submittedName>
        <fullName evidence="2">Endoribonuclease L-PSP</fullName>
    </submittedName>
</protein>
<dbReference type="Pfam" id="PF01042">
    <property type="entry name" value="Ribonuc_L-PSP"/>
    <property type="match status" value="1"/>
</dbReference>
<dbReference type="InterPro" id="IPR006175">
    <property type="entry name" value="YjgF/YER057c/UK114"/>
</dbReference>
<dbReference type="InterPro" id="IPR035959">
    <property type="entry name" value="RutC-like_sf"/>
</dbReference>
<feature type="signal peptide" evidence="1">
    <location>
        <begin position="1"/>
        <end position="19"/>
    </location>
</feature>
<keyword evidence="1" id="KW-0732">Signal</keyword>
<dbReference type="EMBL" id="FOMX01000022">
    <property type="protein sequence ID" value="SFE91418.1"/>
    <property type="molecule type" value="Genomic_DNA"/>
</dbReference>
<dbReference type="Gene3D" id="3.30.1330.40">
    <property type="entry name" value="RutC-like"/>
    <property type="match status" value="1"/>
</dbReference>
<keyword evidence="3" id="KW-1185">Reference proteome</keyword>
<proteinExistence type="predicted"/>
<reference evidence="3" key="1">
    <citation type="submission" date="2016-10" db="EMBL/GenBank/DDBJ databases">
        <authorList>
            <person name="Varghese N."/>
            <person name="Submissions S."/>
        </authorList>
    </citation>
    <scope>NUCLEOTIDE SEQUENCE [LARGE SCALE GENOMIC DNA]</scope>
    <source>
        <strain evidence="3">ATCC 25963</strain>
    </source>
</reference>